<dbReference type="AlphaFoldDB" id="A0AAF1A013"/>
<evidence type="ECO:0000313" key="2">
    <source>
        <dbReference type="Proteomes" id="UP001234989"/>
    </source>
</evidence>
<gene>
    <name evidence="1" type="ORF">MTR67_048845</name>
</gene>
<reference evidence="1" key="1">
    <citation type="submission" date="2023-08" db="EMBL/GenBank/DDBJ databases">
        <title>A de novo genome assembly of Solanum verrucosum Schlechtendal, a Mexican diploid species geographically isolated from the other diploid A-genome species in potato relatives.</title>
        <authorList>
            <person name="Hosaka K."/>
        </authorList>
    </citation>
    <scope>NUCLEOTIDE SEQUENCE</scope>
    <source>
        <tissue evidence="1">Young leaves</tissue>
    </source>
</reference>
<evidence type="ECO:0000313" key="1">
    <source>
        <dbReference type="EMBL" id="WMV55460.1"/>
    </source>
</evidence>
<accession>A0AAF1A013</accession>
<sequence length="83" mass="8883">MQEFYGVKSPQKQNQFIPTTEGVTACITHPSSGTIVVGTKAMLFSKQYAGKHHSSLLVISQTGKSFQGAYDSPCSEGNLRGTS</sequence>
<keyword evidence="2" id="KW-1185">Reference proteome</keyword>
<organism evidence="1 2">
    <name type="scientific">Solanum verrucosum</name>
    <dbReference type="NCBI Taxonomy" id="315347"/>
    <lineage>
        <taxon>Eukaryota</taxon>
        <taxon>Viridiplantae</taxon>
        <taxon>Streptophyta</taxon>
        <taxon>Embryophyta</taxon>
        <taxon>Tracheophyta</taxon>
        <taxon>Spermatophyta</taxon>
        <taxon>Magnoliopsida</taxon>
        <taxon>eudicotyledons</taxon>
        <taxon>Gunneridae</taxon>
        <taxon>Pentapetalae</taxon>
        <taxon>asterids</taxon>
        <taxon>lamiids</taxon>
        <taxon>Solanales</taxon>
        <taxon>Solanaceae</taxon>
        <taxon>Solanoideae</taxon>
        <taxon>Solaneae</taxon>
        <taxon>Solanum</taxon>
    </lineage>
</organism>
<dbReference type="EMBL" id="CP133622">
    <property type="protein sequence ID" value="WMV55460.1"/>
    <property type="molecule type" value="Genomic_DNA"/>
</dbReference>
<protein>
    <submittedName>
        <fullName evidence="1">Uncharacterized protein</fullName>
    </submittedName>
</protein>
<proteinExistence type="predicted"/>
<dbReference type="Proteomes" id="UP001234989">
    <property type="component" value="Chromosome 11"/>
</dbReference>
<name>A0AAF1A013_SOLVR</name>